<dbReference type="Gene3D" id="1.10.150.20">
    <property type="entry name" value="5' to 3' exonuclease, C-terminal subdomain"/>
    <property type="match status" value="1"/>
</dbReference>
<comment type="caution">
    <text evidence="13">The sequence shown here is derived from an EMBL/GenBank/DDBJ whole genome shotgun (WGS) entry which is preliminary data.</text>
</comment>
<evidence type="ECO:0000259" key="12">
    <source>
        <dbReference type="SMART" id="SM00485"/>
    </source>
</evidence>
<keyword evidence="6 9" id="KW-0460">Magnesium</keyword>
<evidence type="ECO:0000313" key="13">
    <source>
        <dbReference type="EMBL" id="KAH6598374.1"/>
    </source>
</evidence>
<dbReference type="Pfam" id="PF00752">
    <property type="entry name" value="XPG_N"/>
    <property type="match status" value="1"/>
</dbReference>
<comment type="similarity">
    <text evidence="9">Belongs to the XPG/RAD2 endonuclease family. EXO1 subfamily.</text>
</comment>
<dbReference type="SUPFAM" id="SSF88723">
    <property type="entry name" value="PIN domain-like"/>
    <property type="match status" value="1"/>
</dbReference>
<dbReference type="EMBL" id="JAFCIX010000110">
    <property type="protein sequence ID" value="KAH6598374.1"/>
    <property type="molecule type" value="Genomic_DNA"/>
</dbReference>
<dbReference type="EC" id="3.1.-.-" evidence="9"/>
<comment type="subcellular location">
    <subcellularLocation>
        <location evidence="1 9">Nucleus</location>
    </subcellularLocation>
</comment>
<feature type="region of interest" description="Disordered" evidence="10">
    <location>
        <begin position="368"/>
        <end position="392"/>
    </location>
</feature>
<feature type="domain" description="XPG-I" evidence="11">
    <location>
        <begin position="138"/>
        <end position="208"/>
    </location>
</feature>
<evidence type="ECO:0000256" key="3">
    <source>
        <dbReference type="ARBA" id="ARBA00022723"/>
    </source>
</evidence>
<keyword evidence="8 9" id="KW-0539">Nucleus</keyword>
<evidence type="ECO:0000256" key="7">
    <source>
        <dbReference type="ARBA" id="ARBA00023204"/>
    </source>
</evidence>
<dbReference type="CDD" id="cd09857">
    <property type="entry name" value="PIN_EXO1"/>
    <property type="match status" value="1"/>
</dbReference>
<dbReference type="SMART" id="SM00485">
    <property type="entry name" value="XPGN"/>
    <property type="match status" value="1"/>
</dbReference>
<dbReference type="Pfam" id="PF00867">
    <property type="entry name" value="XPG_I"/>
    <property type="match status" value="1"/>
</dbReference>
<keyword evidence="2 9" id="KW-0540">Nuclease</keyword>
<dbReference type="Gene3D" id="3.40.50.1010">
    <property type="entry name" value="5'-nuclease"/>
    <property type="match status" value="1"/>
</dbReference>
<dbReference type="InterPro" id="IPR008918">
    <property type="entry name" value="HhH2"/>
</dbReference>
<evidence type="ECO:0000256" key="8">
    <source>
        <dbReference type="ARBA" id="ARBA00023242"/>
    </source>
</evidence>
<dbReference type="SMART" id="SM00484">
    <property type="entry name" value="XPGI"/>
    <property type="match status" value="1"/>
</dbReference>
<dbReference type="InterPro" id="IPR036279">
    <property type="entry name" value="5-3_exonuclease_C_sf"/>
</dbReference>
<evidence type="ECO:0000256" key="6">
    <source>
        <dbReference type="ARBA" id="ARBA00022842"/>
    </source>
</evidence>
<dbReference type="InterPro" id="IPR044752">
    <property type="entry name" value="PIN-like_EXO1"/>
</dbReference>
<evidence type="ECO:0000256" key="4">
    <source>
        <dbReference type="ARBA" id="ARBA00022763"/>
    </source>
</evidence>
<dbReference type="Proteomes" id="UP001648503">
    <property type="component" value="Unassembled WGS sequence"/>
</dbReference>
<keyword evidence="4 9" id="KW-0227">DNA damage</keyword>
<gene>
    <name evidence="13" type="ORF">BASA50_003795</name>
</gene>
<dbReference type="InterPro" id="IPR006085">
    <property type="entry name" value="XPG_DNA_repair_N"/>
</dbReference>
<dbReference type="SMART" id="SM00279">
    <property type="entry name" value="HhH2"/>
    <property type="match status" value="1"/>
</dbReference>
<keyword evidence="9" id="KW-0228">DNA excision</keyword>
<dbReference type="PROSITE" id="PS00842">
    <property type="entry name" value="XPG_2"/>
    <property type="match status" value="1"/>
</dbReference>
<evidence type="ECO:0000256" key="5">
    <source>
        <dbReference type="ARBA" id="ARBA00022801"/>
    </source>
</evidence>
<feature type="domain" description="XPG N-terminal" evidence="12">
    <location>
        <begin position="1"/>
        <end position="99"/>
    </location>
</feature>
<evidence type="ECO:0000256" key="10">
    <source>
        <dbReference type="SAM" id="MobiDB-lite"/>
    </source>
</evidence>
<dbReference type="InterPro" id="IPR006086">
    <property type="entry name" value="XPG-I_dom"/>
</dbReference>
<organism evidence="13 14">
    <name type="scientific">Batrachochytrium salamandrivorans</name>
    <dbReference type="NCBI Taxonomy" id="1357716"/>
    <lineage>
        <taxon>Eukaryota</taxon>
        <taxon>Fungi</taxon>
        <taxon>Fungi incertae sedis</taxon>
        <taxon>Chytridiomycota</taxon>
        <taxon>Chytridiomycota incertae sedis</taxon>
        <taxon>Chytridiomycetes</taxon>
        <taxon>Rhizophydiales</taxon>
        <taxon>Rhizophydiales incertae sedis</taxon>
        <taxon>Batrachochytrium</taxon>
    </lineage>
</organism>
<keyword evidence="9" id="KW-0238">DNA-binding</keyword>
<keyword evidence="3 9" id="KW-0479">Metal-binding</keyword>
<dbReference type="PRINTS" id="PR00853">
    <property type="entry name" value="XPGRADSUPER"/>
</dbReference>
<evidence type="ECO:0000259" key="11">
    <source>
        <dbReference type="SMART" id="SM00484"/>
    </source>
</evidence>
<feature type="compositionally biased region" description="Polar residues" evidence="10">
    <location>
        <begin position="657"/>
        <end position="676"/>
    </location>
</feature>
<accession>A0ABQ8FHG2</accession>
<reference evidence="13 14" key="1">
    <citation type="submission" date="2021-02" db="EMBL/GenBank/DDBJ databases">
        <title>Variation within the Batrachochytrium salamandrivorans European outbreak.</title>
        <authorList>
            <person name="Kelly M."/>
            <person name="Pasmans F."/>
            <person name="Shea T.P."/>
            <person name="Munoz J.F."/>
            <person name="Carranza S."/>
            <person name="Cuomo C.A."/>
            <person name="Martel A."/>
        </authorList>
    </citation>
    <scope>NUCLEOTIDE SEQUENCE [LARGE SCALE GENOMIC DNA]</scope>
    <source>
        <strain evidence="13 14">AMFP18/2</strain>
    </source>
</reference>
<comment type="function">
    <text evidence="9">5'-&gt;3' double-stranded DNA exonuclease which may also possess a cryptic 3'-&gt;5' double-stranded DNA exonuclease activity. Functions in DNA mismatch repair.</text>
</comment>
<keyword evidence="9" id="KW-0269">Exonuclease</keyword>
<feature type="region of interest" description="Disordered" evidence="10">
    <location>
        <begin position="647"/>
        <end position="676"/>
    </location>
</feature>
<dbReference type="InterPro" id="IPR029060">
    <property type="entry name" value="PIN-like_dom_sf"/>
</dbReference>
<proteinExistence type="inferred from homology"/>
<evidence type="ECO:0000256" key="9">
    <source>
        <dbReference type="RuleBase" id="RU910737"/>
    </source>
</evidence>
<keyword evidence="7 9" id="KW-0234">DNA repair</keyword>
<keyword evidence="14" id="KW-1185">Reference proteome</keyword>
<evidence type="ECO:0000313" key="14">
    <source>
        <dbReference type="Proteomes" id="UP001648503"/>
    </source>
</evidence>
<sequence>MGISGLLPLLKTIHRTVHLSEYSGQAIGVDAYVWLHKGAFACAFDLCQDIPTTRYVDYCMNKIRQLQSHNIWPVIVFDGDRLPMKMRTEDDRHKRREETRAKGVELLRNGNRDKAQECFQMCVDVTPQMAHELIKKLRENNIEYIVAPYEADAQLTYLNQLGDISAIITEDSDLLVFGCTHVIFKLDHQGNGTAIRHQDISTIKEMRGWSASKIRHMCILSGCDYLESPVGIGIKKALALLGKSEVTTLIKTWKAWGKAANSPKLPPDYYRRFMLADFVFQHQRVYDPLQGVLVPLTPFASDLVLSAELSLLIGPDLPKQLAVAIAIGDTDPISKTPFTLPIGDSLKMNRQRSTPQIPPILLHPSNPSLAEENYWPGHDENSNPNDSGLPRTPATSIQVAIHKPKNIVVVSDTTNCTPLAVKSRVIPSALLDRFAGASCTMPLSQNPSNSWEFLDQNLRGKSHISTTPNKSTPEKHLADVGLGLDGVGQLASRDSTGRSERCNVSRVLHLPSASSASRHRVAAGLPRQSTGAVSKYFAVGGSQKTVEADTRLLKSHGMLHQPTVTPGRLSLLRHTGSMTHLGGHTAVLDVEDRSTAAPKSVSLPCVIPKGIVASVPVRLPAKSGSVDRLPLDASVSLESVFGYRPSPTTKRRLGTGRISSSMSTAPGTPSTLKSLR</sequence>
<evidence type="ECO:0000256" key="2">
    <source>
        <dbReference type="ARBA" id="ARBA00022722"/>
    </source>
</evidence>
<keyword evidence="9" id="KW-0267">Excision nuclease</keyword>
<comment type="cofactor">
    <cofactor evidence="9">
        <name>Mg(2+)</name>
        <dbReference type="ChEBI" id="CHEBI:18420"/>
    </cofactor>
    <text evidence="9">Binds 2 magnesium ions per subunit. They probably participate in the reaction catalyzed by the enzyme. May bind an additional third magnesium ion after substrate binding.</text>
</comment>
<protein>
    <recommendedName>
        <fullName evidence="9">Exonuclease 1</fullName>
        <ecNumber evidence="9">3.1.-.-</ecNumber>
    </recommendedName>
</protein>
<dbReference type="InterPro" id="IPR019974">
    <property type="entry name" value="XPG_CS"/>
</dbReference>
<evidence type="ECO:0000256" key="1">
    <source>
        <dbReference type="ARBA" id="ARBA00004123"/>
    </source>
</evidence>
<dbReference type="PANTHER" id="PTHR11081:SF8">
    <property type="entry name" value="EXONUCLEASE 1"/>
    <property type="match status" value="1"/>
</dbReference>
<name>A0ABQ8FHG2_9FUNG</name>
<dbReference type="PANTHER" id="PTHR11081">
    <property type="entry name" value="FLAP ENDONUCLEASE FAMILY MEMBER"/>
    <property type="match status" value="1"/>
</dbReference>
<dbReference type="InterPro" id="IPR006084">
    <property type="entry name" value="XPG/Rad2"/>
</dbReference>
<keyword evidence="5 9" id="KW-0378">Hydrolase</keyword>
<dbReference type="SUPFAM" id="SSF47807">
    <property type="entry name" value="5' to 3' exonuclease, C-terminal subdomain"/>
    <property type="match status" value="1"/>
</dbReference>